<dbReference type="EMBL" id="CAJGYO010000019">
    <property type="protein sequence ID" value="CAD6339322.1"/>
    <property type="molecule type" value="Genomic_DNA"/>
</dbReference>
<gene>
    <name evidence="1" type="ORF">NCGR_LOCUS63420</name>
</gene>
<sequence length="112" mass="12054">MQLPQLMSSNQPVPTLLPTQLACNNQLMTMSTLEVECSKNLMKLKSNSSDGMLHGGGAGGGVDRFAGTTDWSILDKLLASHQNLDQLFHGKITAASVSSMVTYQQQLMELNG</sequence>
<name>A0A811SCY7_9POAL</name>
<accession>A0A811SCY7</accession>
<evidence type="ECO:0000313" key="2">
    <source>
        <dbReference type="Proteomes" id="UP000604825"/>
    </source>
</evidence>
<evidence type="ECO:0000313" key="1">
    <source>
        <dbReference type="EMBL" id="CAD6339322.1"/>
    </source>
</evidence>
<dbReference type="AlphaFoldDB" id="A0A811SCY7"/>
<keyword evidence="2" id="KW-1185">Reference proteome</keyword>
<dbReference type="OrthoDB" id="1667455at2759"/>
<protein>
    <submittedName>
        <fullName evidence="1">Uncharacterized protein</fullName>
    </submittedName>
</protein>
<comment type="caution">
    <text evidence="1">The sequence shown here is derived from an EMBL/GenBank/DDBJ whole genome shotgun (WGS) entry which is preliminary data.</text>
</comment>
<dbReference type="Proteomes" id="UP000604825">
    <property type="component" value="Unassembled WGS sequence"/>
</dbReference>
<reference evidence="1" key="1">
    <citation type="submission" date="2020-10" db="EMBL/GenBank/DDBJ databases">
        <authorList>
            <person name="Han B."/>
            <person name="Lu T."/>
            <person name="Zhao Q."/>
            <person name="Huang X."/>
            <person name="Zhao Y."/>
        </authorList>
    </citation>
    <scope>NUCLEOTIDE SEQUENCE</scope>
</reference>
<organism evidence="1 2">
    <name type="scientific">Miscanthus lutarioriparius</name>
    <dbReference type="NCBI Taxonomy" id="422564"/>
    <lineage>
        <taxon>Eukaryota</taxon>
        <taxon>Viridiplantae</taxon>
        <taxon>Streptophyta</taxon>
        <taxon>Embryophyta</taxon>
        <taxon>Tracheophyta</taxon>
        <taxon>Spermatophyta</taxon>
        <taxon>Magnoliopsida</taxon>
        <taxon>Liliopsida</taxon>
        <taxon>Poales</taxon>
        <taxon>Poaceae</taxon>
        <taxon>PACMAD clade</taxon>
        <taxon>Panicoideae</taxon>
        <taxon>Andropogonodae</taxon>
        <taxon>Andropogoneae</taxon>
        <taxon>Saccharinae</taxon>
        <taxon>Miscanthus</taxon>
    </lineage>
</organism>
<proteinExistence type="predicted"/>